<evidence type="ECO:0000313" key="1">
    <source>
        <dbReference type="EMBL" id="JAP11454.1"/>
    </source>
</evidence>
<dbReference type="EMBL" id="GEDG01031296">
    <property type="protein sequence ID" value="JAP11454.1"/>
    <property type="molecule type" value="Transcribed_RNA"/>
</dbReference>
<feature type="non-terminal residue" evidence="1">
    <location>
        <position position="1"/>
    </location>
</feature>
<organism evidence="1">
    <name type="scientific">Solanum chacoense</name>
    <name type="common">Chaco potato</name>
    <dbReference type="NCBI Taxonomy" id="4108"/>
    <lineage>
        <taxon>Eukaryota</taxon>
        <taxon>Viridiplantae</taxon>
        <taxon>Streptophyta</taxon>
        <taxon>Embryophyta</taxon>
        <taxon>Tracheophyta</taxon>
        <taxon>Spermatophyta</taxon>
        <taxon>Magnoliopsida</taxon>
        <taxon>eudicotyledons</taxon>
        <taxon>Gunneridae</taxon>
        <taxon>Pentapetalae</taxon>
        <taxon>asterids</taxon>
        <taxon>lamiids</taxon>
        <taxon>Solanales</taxon>
        <taxon>Solanaceae</taxon>
        <taxon>Solanoideae</taxon>
        <taxon>Solaneae</taxon>
        <taxon>Solanum</taxon>
    </lineage>
</organism>
<dbReference type="AlphaFoldDB" id="A0A0V0GTM3"/>
<protein>
    <submittedName>
        <fullName evidence="1">Putative ovule protein</fullName>
    </submittedName>
</protein>
<name>A0A0V0GTM3_SOLCH</name>
<accession>A0A0V0GTM3</accession>
<reference evidence="1" key="1">
    <citation type="submission" date="2015-12" db="EMBL/GenBank/DDBJ databases">
        <title>Gene expression during late stages of embryo sac development: a critical building block for successful pollen-pistil interactions.</title>
        <authorList>
            <person name="Liu Y."/>
            <person name="Joly V."/>
            <person name="Sabar M."/>
            <person name="Matton D.P."/>
        </authorList>
    </citation>
    <scope>NUCLEOTIDE SEQUENCE</scope>
</reference>
<proteinExistence type="predicted"/>
<sequence>GDPVGAIEINTSVEIRHHQIHSRVPQPQLWRLRHRLHHRRFSHRVPQPQLRCLSHWLHHSRFSHLDLHR</sequence>